<evidence type="ECO:0000256" key="1">
    <source>
        <dbReference type="ARBA" id="ARBA00001911"/>
    </source>
</evidence>
<dbReference type="InterPro" id="IPR056179">
    <property type="entry name" value="DHQS_C"/>
</dbReference>
<protein>
    <submittedName>
        <fullName evidence="9">Unannotated protein</fullName>
    </submittedName>
</protein>
<dbReference type="PANTHER" id="PTHR43622">
    <property type="entry name" value="3-DEHYDROQUINATE SYNTHASE"/>
    <property type="match status" value="1"/>
</dbReference>
<dbReference type="Pfam" id="PF01761">
    <property type="entry name" value="DHQ_synthase"/>
    <property type="match status" value="1"/>
</dbReference>
<evidence type="ECO:0000256" key="5">
    <source>
        <dbReference type="ARBA" id="ARBA00023239"/>
    </source>
</evidence>
<dbReference type="EMBL" id="CAFAAG010000001">
    <property type="protein sequence ID" value="CAB4783352.1"/>
    <property type="molecule type" value="Genomic_DNA"/>
</dbReference>
<organism evidence="9">
    <name type="scientific">freshwater metagenome</name>
    <dbReference type="NCBI Taxonomy" id="449393"/>
    <lineage>
        <taxon>unclassified sequences</taxon>
        <taxon>metagenomes</taxon>
        <taxon>ecological metagenomes</taxon>
    </lineage>
</organism>
<name>A0A6J6WDV2_9ZZZZ</name>
<keyword evidence="5" id="KW-0456">Lyase</keyword>
<comment type="cofactor">
    <cofactor evidence="2">
        <name>Co(2+)</name>
        <dbReference type="ChEBI" id="CHEBI:48828"/>
    </cofactor>
</comment>
<dbReference type="SUPFAM" id="SSF56796">
    <property type="entry name" value="Dehydroquinate synthase-like"/>
    <property type="match status" value="1"/>
</dbReference>
<evidence type="ECO:0000256" key="6">
    <source>
        <dbReference type="ARBA" id="ARBA00023285"/>
    </source>
</evidence>
<dbReference type="Gene3D" id="1.20.1090.10">
    <property type="entry name" value="Dehydroquinate synthase-like - alpha domain"/>
    <property type="match status" value="1"/>
</dbReference>
<evidence type="ECO:0000256" key="3">
    <source>
        <dbReference type="ARBA" id="ARBA00022723"/>
    </source>
</evidence>
<dbReference type="InterPro" id="IPR050071">
    <property type="entry name" value="Dehydroquinate_synthase"/>
</dbReference>
<evidence type="ECO:0000259" key="7">
    <source>
        <dbReference type="Pfam" id="PF01761"/>
    </source>
</evidence>
<dbReference type="InterPro" id="IPR030960">
    <property type="entry name" value="DHQS/DOIS_N"/>
</dbReference>
<dbReference type="Pfam" id="PF24621">
    <property type="entry name" value="DHQS_C"/>
    <property type="match status" value="1"/>
</dbReference>
<dbReference type="GO" id="GO:0009073">
    <property type="term" value="P:aromatic amino acid family biosynthetic process"/>
    <property type="evidence" value="ECO:0007669"/>
    <property type="project" value="InterPro"/>
</dbReference>
<dbReference type="Gene3D" id="3.40.50.1970">
    <property type="match status" value="1"/>
</dbReference>
<comment type="cofactor">
    <cofactor evidence="1">
        <name>NAD(+)</name>
        <dbReference type="ChEBI" id="CHEBI:57540"/>
    </cofactor>
</comment>
<dbReference type="CDD" id="cd08195">
    <property type="entry name" value="DHQS"/>
    <property type="match status" value="1"/>
</dbReference>
<sequence>MADPSSRSMVSISSQSHSYDVIIGSGVVKEQLQSNNHVIVADSRFRPMLEQSGKTACVYVDAVESAKNLSTVEKIIVALQQNGVRRDSTVLAIGGGIVQDVVTLAASLFMRGIKWQYAPTTLLAMADSCIGGKSSINTTTVKNLIGNIYPPQSVFVDTDFVLTLPEADVLGGLAEAAKICFCKSSIEFEGFLRFGSMSTPENLDAMLPYVLAVKKWFIQVDEFDKAERKQLNFGHTFGHALEVGSDYGIPHGLSVASGMRAALFFESQTRVLSGVEQQLFEYTSMLVRSIAGRWPVSAIDWNKYSIAFNGDKKHGVSDYCLILPNSSGGVRVQYIPKSETTLKKIIDAQKMALSGETK</sequence>
<evidence type="ECO:0000256" key="2">
    <source>
        <dbReference type="ARBA" id="ARBA00001941"/>
    </source>
</evidence>
<keyword evidence="4" id="KW-0520">NAD</keyword>
<dbReference type="AlphaFoldDB" id="A0A6J6WDV2"/>
<feature type="domain" description="3-dehydroquinate synthase C-terminal" evidence="8">
    <location>
        <begin position="172"/>
        <end position="313"/>
    </location>
</feature>
<gene>
    <name evidence="9" type="ORF">UFOPK2975_00050</name>
</gene>
<evidence type="ECO:0000259" key="8">
    <source>
        <dbReference type="Pfam" id="PF24621"/>
    </source>
</evidence>
<evidence type="ECO:0000313" key="9">
    <source>
        <dbReference type="EMBL" id="CAB4783352.1"/>
    </source>
</evidence>
<feature type="domain" description="3-dehydroquinate synthase N-terminal" evidence="7">
    <location>
        <begin position="59"/>
        <end position="168"/>
    </location>
</feature>
<reference evidence="9" key="1">
    <citation type="submission" date="2020-05" db="EMBL/GenBank/DDBJ databases">
        <authorList>
            <person name="Chiriac C."/>
            <person name="Salcher M."/>
            <person name="Ghai R."/>
            <person name="Kavagutti S V."/>
        </authorList>
    </citation>
    <scope>NUCLEOTIDE SEQUENCE</scope>
</reference>
<dbReference type="GO" id="GO:0046872">
    <property type="term" value="F:metal ion binding"/>
    <property type="evidence" value="ECO:0007669"/>
    <property type="project" value="UniProtKB-KW"/>
</dbReference>
<dbReference type="PIRSF" id="PIRSF001455">
    <property type="entry name" value="DHQ_synth"/>
    <property type="match status" value="1"/>
</dbReference>
<keyword evidence="6" id="KW-0170">Cobalt</keyword>
<dbReference type="InterPro" id="IPR030963">
    <property type="entry name" value="DHQ_synth_fam"/>
</dbReference>
<dbReference type="GO" id="GO:0003856">
    <property type="term" value="F:3-dehydroquinate synthase activity"/>
    <property type="evidence" value="ECO:0007669"/>
    <property type="project" value="TreeGrafter"/>
</dbReference>
<accession>A0A6J6WDV2</accession>
<dbReference type="PANTHER" id="PTHR43622:SF1">
    <property type="entry name" value="3-DEHYDROQUINATE SYNTHASE"/>
    <property type="match status" value="1"/>
</dbReference>
<keyword evidence="3" id="KW-0479">Metal-binding</keyword>
<evidence type="ECO:0000256" key="4">
    <source>
        <dbReference type="ARBA" id="ARBA00023027"/>
    </source>
</evidence>
<proteinExistence type="predicted"/>